<feature type="chain" id="PRO_5004511222" description="Lipoprotein" evidence="1">
    <location>
        <begin position="21"/>
        <end position="214"/>
    </location>
</feature>
<dbReference type="STRING" id="1125699.HMPREF9194_00459"/>
<dbReference type="AlphaFoldDB" id="S3K4I7"/>
<dbReference type="eggNOG" id="ENOG5032QA4">
    <property type="taxonomic scope" value="Bacteria"/>
</dbReference>
<accession>S3K4I7</accession>
<organism evidence="2 3">
    <name type="scientific">Treponema maltophilum ATCC 51939</name>
    <dbReference type="NCBI Taxonomy" id="1125699"/>
    <lineage>
        <taxon>Bacteria</taxon>
        <taxon>Pseudomonadati</taxon>
        <taxon>Spirochaetota</taxon>
        <taxon>Spirochaetia</taxon>
        <taxon>Spirochaetales</taxon>
        <taxon>Treponemataceae</taxon>
        <taxon>Treponema</taxon>
    </lineage>
</organism>
<dbReference type="HOGENOM" id="CLU_1219258_0_0_12"/>
<dbReference type="PROSITE" id="PS51257">
    <property type="entry name" value="PROKAR_LIPOPROTEIN"/>
    <property type="match status" value="1"/>
</dbReference>
<reference evidence="2 3" key="1">
    <citation type="submission" date="2013-04" db="EMBL/GenBank/DDBJ databases">
        <title>The Genome Sequence of Treponema maltophilum ATCC 51939.</title>
        <authorList>
            <consortium name="The Broad Institute Genomics Platform"/>
            <person name="Earl A."/>
            <person name="Ward D."/>
            <person name="Feldgarden M."/>
            <person name="Gevers D."/>
            <person name="Leonetti C."/>
            <person name="Blanton J.M."/>
            <person name="Dewhirst F.E."/>
            <person name="Izard J."/>
            <person name="Walker B."/>
            <person name="Young S."/>
            <person name="Zeng Q."/>
            <person name="Gargeya S."/>
            <person name="Fitzgerald M."/>
            <person name="Haas B."/>
            <person name="Abouelleil A."/>
            <person name="Allen A.W."/>
            <person name="Alvarado L."/>
            <person name="Arachchi H.M."/>
            <person name="Berlin A.M."/>
            <person name="Chapman S.B."/>
            <person name="Gainer-Dewar J."/>
            <person name="Goldberg J."/>
            <person name="Griggs A."/>
            <person name="Gujja S."/>
            <person name="Hansen M."/>
            <person name="Howarth C."/>
            <person name="Imamovic A."/>
            <person name="Ireland A."/>
            <person name="Larimer J."/>
            <person name="McCowan C."/>
            <person name="Murphy C."/>
            <person name="Pearson M."/>
            <person name="Poon T.W."/>
            <person name="Priest M."/>
            <person name="Roberts A."/>
            <person name="Saif S."/>
            <person name="Shea T."/>
            <person name="Sisk P."/>
            <person name="Sykes S."/>
            <person name="Wortman J."/>
            <person name="Nusbaum C."/>
            <person name="Birren B."/>
        </authorList>
    </citation>
    <scope>NUCLEOTIDE SEQUENCE [LARGE SCALE GENOMIC DNA]</scope>
    <source>
        <strain evidence="2 3">ATCC 51939</strain>
    </source>
</reference>
<evidence type="ECO:0000313" key="3">
    <source>
        <dbReference type="Proteomes" id="UP000014541"/>
    </source>
</evidence>
<feature type="signal peptide" evidence="1">
    <location>
        <begin position="1"/>
        <end position="20"/>
    </location>
</feature>
<comment type="caution">
    <text evidence="2">The sequence shown here is derived from an EMBL/GenBank/DDBJ whole genome shotgun (WGS) entry which is preliminary data.</text>
</comment>
<dbReference type="EMBL" id="ATFF01000002">
    <property type="protein sequence ID" value="EPF32460.1"/>
    <property type="molecule type" value="Genomic_DNA"/>
</dbReference>
<gene>
    <name evidence="2" type="ORF">HMPREF9194_00459</name>
</gene>
<proteinExistence type="predicted"/>
<dbReference type="Proteomes" id="UP000014541">
    <property type="component" value="Unassembled WGS sequence"/>
</dbReference>
<name>S3K4I7_TREMA</name>
<evidence type="ECO:0008006" key="4">
    <source>
        <dbReference type="Google" id="ProtNLM"/>
    </source>
</evidence>
<evidence type="ECO:0000256" key="1">
    <source>
        <dbReference type="SAM" id="SignalP"/>
    </source>
</evidence>
<dbReference type="OrthoDB" id="9848459at2"/>
<sequence>MKRFLGYVFIIVCFIFTACPSPQPSFDDVRTAVIYDYESMGKAPVMRMAVFVRLHAQSQTNGTLTLTSGGYTWKIEKPSRVFDADNNFVWIGSANIACADGTEFTSGEYRLLYTDKASMKAETSFFVQKMQPVKNVKLDTYKTERLAVFDAEGFLLGYNIEKERIARSEIAEKYPGAFYTRRILIAPDGQSLAALPSIPLTEEDGTALSSGGAR</sequence>
<protein>
    <recommendedName>
        <fullName evidence="4">Lipoprotein</fullName>
    </recommendedName>
</protein>
<keyword evidence="1" id="KW-0732">Signal</keyword>
<dbReference type="PATRIC" id="fig|1125699.3.peg.467"/>
<evidence type="ECO:0000313" key="2">
    <source>
        <dbReference type="EMBL" id="EPF32460.1"/>
    </source>
</evidence>
<keyword evidence="3" id="KW-1185">Reference proteome</keyword>